<evidence type="ECO:0000313" key="3">
    <source>
        <dbReference type="EMBL" id="KAL3620413.1"/>
    </source>
</evidence>
<accession>A0ABD3BSA1</accession>
<comment type="caution">
    <text evidence="3">The sequence shown here is derived from an EMBL/GenBank/DDBJ whole genome shotgun (WGS) entry which is preliminary data.</text>
</comment>
<evidence type="ECO:0000313" key="4">
    <source>
        <dbReference type="Proteomes" id="UP001632038"/>
    </source>
</evidence>
<evidence type="ECO:0000256" key="2">
    <source>
        <dbReference type="SAM" id="SignalP"/>
    </source>
</evidence>
<feature type="signal peptide" evidence="2">
    <location>
        <begin position="1"/>
        <end position="23"/>
    </location>
</feature>
<evidence type="ECO:0008006" key="5">
    <source>
        <dbReference type="Google" id="ProtNLM"/>
    </source>
</evidence>
<protein>
    <recommendedName>
        <fullName evidence="5">Transmembrane protein</fullName>
    </recommendedName>
</protein>
<reference evidence="4" key="1">
    <citation type="journal article" date="2024" name="IScience">
        <title>Strigolactones Initiate the Formation of Haustorium-like Structures in Castilleja.</title>
        <authorList>
            <person name="Buerger M."/>
            <person name="Peterson D."/>
            <person name="Chory J."/>
        </authorList>
    </citation>
    <scope>NUCLEOTIDE SEQUENCE [LARGE SCALE GENOMIC DNA]</scope>
</reference>
<keyword evidence="2" id="KW-0732">Signal</keyword>
<dbReference type="EMBL" id="JAVIJP010000066">
    <property type="protein sequence ID" value="KAL3620413.1"/>
    <property type="molecule type" value="Genomic_DNA"/>
</dbReference>
<sequence>MGVSKAVYFTIFVVLCFISAAVGEEDGFSPALAPGPGPLTGAGATMSCSSAFIGFSVMLAFVGLL</sequence>
<evidence type="ECO:0000256" key="1">
    <source>
        <dbReference type="SAM" id="Phobius"/>
    </source>
</evidence>
<feature type="transmembrane region" description="Helical" evidence="1">
    <location>
        <begin position="39"/>
        <end position="64"/>
    </location>
</feature>
<keyword evidence="4" id="KW-1185">Reference proteome</keyword>
<keyword evidence="1" id="KW-0472">Membrane</keyword>
<keyword evidence="1" id="KW-0812">Transmembrane</keyword>
<proteinExistence type="predicted"/>
<name>A0ABD3BSA1_9LAMI</name>
<feature type="chain" id="PRO_5044755839" description="Transmembrane protein" evidence="2">
    <location>
        <begin position="24"/>
        <end position="65"/>
    </location>
</feature>
<dbReference type="AlphaFoldDB" id="A0ABD3BSA1"/>
<gene>
    <name evidence="3" type="ORF">CASFOL_035325</name>
</gene>
<dbReference type="Proteomes" id="UP001632038">
    <property type="component" value="Unassembled WGS sequence"/>
</dbReference>
<keyword evidence="1" id="KW-1133">Transmembrane helix</keyword>
<organism evidence="3 4">
    <name type="scientific">Castilleja foliolosa</name>
    <dbReference type="NCBI Taxonomy" id="1961234"/>
    <lineage>
        <taxon>Eukaryota</taxon>
        <taxon>Viridiplantae</taxon>
        <taxon>Streptophyta</taxon>
        <taxon>Embryophyta</taxon>
        <taxon>Tracheophyta</taxon>
        <taxon>Spermatophyta</taxon>
        <taxon>Magnoliopsida</taxon>
        <taxon>eudicotyledons</taxon>
        <taxon>Gunneridae</taxon>
        <taxon>Pentapetalae</taxon>
        <taxon>asterids</taxon>
        <taxon>lamiids</taxon>
        <taxon>Lamiales</taxon>
        <taxon>Orobanchaceae</taxon>
        <taxon>Pedicularideae</taxon>
        <taxon>Castillejinae</taxon>
        <taxon>Castilleja</taxon>
    </lineage>
</organism>